<dbReference type="GO" id="GO:0003677">
    <property type="term" value="F:DNA binding"/>
    <property type="evidence" value="ECO:0007669"/>
    <property type="project" value="InterPro"/>
</dbReference>
<dbReference type="STRING" id="563192.HMPREF0179_05210"/>
<dbReference type="GeneID" id="78085840"/>
<dbReference type="AlphaFoldDB" id="S2LBQ6"/>
<dbReference type="NCBIfam" id="NF033573">
    <property type="entry name" value="transpos_IS200"/>
    <property type="match status" value="1"/>
</dbReference>
<reference evidence="2 3" key="2">
    <citation type="submission" date="2013-04" db="EMBL/GenBank/DDBJ databases">
        <title>The Genome Sequence of Bilophila wadsworthia 3_1_6.</title>
        <authorList>
            <consortium name="The Broad Institute Genomics Platform"/>
            <person name="Earl A."/>
            <person name="Ward D."/>
            <person name="Feldgarden M."/>
            <person name="Gevers D."/>
            <person name="Sibley C."/>
            <person name="Strauss J."/>
            <person name="Allen-Vercoe E."/>
            <person name="Walker B."/>
            <person name="Young S."/>
            <person name="Zeng Q."/>
            <person name="Gargeya S."/>
            <person name="Fitzgerald M."/>
            <person name="Haas B."/>
            <person name="Abouelleil A."/>
            <person name="Allen A.W."/>
            <person name="Alvarado L."/>
            <person name="Arachchi H.M."/>
            <person name="Berlin A.M."/>
            <person name="Chapman S.B."/>
            <person name="Gainer-Dewar J."/>
            <person name="Goldberg J."/>
            <person name="Griggs A."/>
            <person name="Gujja S."/>
            <person name="Hansen M."/>
            <person name="Howarth C."/>
            <person name="Imamovic A."/>
            <person name="Ireland A."/>
            <person name="Larimer J."/>
            <person name="McCowan C."/>
            <person name="Murphy C."/>
            <person name="Pearson M."/>
            <person name="Poon T.W."/>
            <person name="Priest M."/>
            <person name="Roberts A."/>
            <person name="Saif S."/>
            <person name="Shea T."/>
            <person name="Sisk P."/>
            <person name="Sykes S."/>
            <person name="Wortman J."/>
            <person name="Nusbaum C."/>
            <person name="Birren B."/>
        </authorList>
    </citation>
    <scope>NUCLEOTIDE SEQUENCE [LARGE SCALE GENOMIC DNA]</scope>
    <source>
        <strain evidence="2 3">3_1_6</strain>
    </source>
</reference>
<dbReference type="Proteomes" id="UP000006034">
    <property type="component" value="Unassembled WGS sequence"/>
</dbReference>
<evidence type="ECO:0000259" key="1">
    <source>
        <dbReference type="SMART" id="SM01321"/>
    </source>
</evidence>
<dbReference type="RefSeq" id="WP_016360714.1">
    <property type="nucleotide sequence ID" value="NZ_KE150238.1"/>
</dbReference>
<comment type="caution">
    <text evidence="2">The sequence shown here is derived from an EMBL/GenBank/DDBJ whole genome shotgun (WGS) entry which is preliminary data.</text>
</comment>
<dbReference type="SMART" id="SM01321">
    <property type="entry name" value="Y1_Tnp"/>
    <property type="match status" value="1"/>
</dbReference>
<dbReference type="InterPro" id="IPR002686">
    <property type="entry name" value="Transposase_17"/>
</dbReference>
<feature type="domain" description="Transposase IS200-like" evidence="1">
    <location>
        <begin position="11"/>
        <end position="128"/>
    </location>
</feature>
<dbReference type="PANTHER" id="PTHR33360">
    <property type="entry name" value="TRANSPOSASE FOR INSERTION SEQUENCE ELEMENT IS200"/>
    <property type="match status" value="1"/>
</dbReference>
<dbReference type="InterPro" id="IPR036515">
    <property type="entry name" value="Transposase_17_sf"/>
</dbReference>
<dbReference type="Gene3D" id="3.30.70.1290">
    <property type="entry name" value="Transposase IS200-like"/>
    <property type="match status" value="1"/>
</dbReference>
<name>S2LBQ6_BILW3</name>
<protein>
    <recommendedName>
        <fullName evidence="1">Transposase IS200-like domain-containing protein</fullName>
    </recommendedName>
</protein>
<dbReference type="PANTHER" id="PTHR33360:SF2">
    <property type="entry name" value="TRANSPOSASE FOR INSERTION SEQUENCE ELEMENT IS200"/>
    <property type="match status" value="1"/>
</dbReference>
<dbReference type="Pfam" id="PF01797">
    <property type="entry name" value="Y1_Tnp"/>
    <property type="match status" value="1"/>
</dbReference>
<evidence type="ECO:0000313" key="2">
    <source>
        <dbReference type="EMBL" id="EPC05927.1"/>
    </source>
</evidence>
<dbReference type="GO" id="GO:0006313">
    <property type="term" value="P:DNA transposition"/>
    <property type="evidence" value="ECO:0007669"/>
    <property type="project" value="InterPro"/>
</dbReference>
<dbReference type="OrthoDB" id="9798161at2"/>
<reference evidence="2 3" key="1">
    <citation type="submission" date="2010-10" db="EMBL/GenBank/DDBJ databases">
        <authorList>
            <consortium name="The Broad Institute Genome Sequencing Platform"/>
            <person name="Ward D."/>
            <person name="Earl A."/>
            <person name="Feldgarden M."/>
            <person name="Young S.K."/>
            <person name="Gargeya S."/>
            <person name="Zeng Q."/>
            <person name="Alvarado L."/>
            <person name="Berlin A."/>
            <person name="Bochicchio J."/>
            <person name="Chapman S.B."/>
            <person name="Chen Z."/>
            <person name="Freedman E."/>
            <person name="Gellesch M."/>
            <person name="Goldberg J."/>
            <person name="Griggs A."/>
            <person name="Gujja S."/>
            <person name="Heilman E."/>
            <person name="Heiman D."/>
            <person name="Howarth C."/>
            <person name="Mehta T."/>
            <person name="Neiman D."/>
            <person name="Pearson M."/>
            <person name="Roberts A."/>
            <person name="Saif S."/>
            <person name="Shea T."/>
            <person name="Shenoy N."/>
            <person name="Sisk P."/>
            <person name="Stolte C."/>
            <person name="Sykes S."/>
            <person name="White J."/>
            <person name="Yandava C."/>
            <person name="Allen-Vercoe E."/>
            <person name="Sibley C."/>
            <person name="Ambrose C.E."/>
            <person name="Strauss J."/>
            <person name="Daigneault M."/>
            <person name="Haas B."/>
            <person name="Nusbaum C."/>
            <person name="Birren B."/>
        </authorList>
    </citation>
    <scope>NUCLEOTIDE SEQUENCE [LARGE SCALE GENOMIC DNA]</scope>
    <source>
        <strain evidence="2 3">3_1_6</strain>
    </source>
</reference>
<dbReference type="EMBL" id="ADCP02000001">
    <property type="protein sequence ID" value="EPC05927.1"/>
    <property type="molecule type" value="Genomic_DNA"/>
</dbReference>
<organism evidence="2 3">
    <name type="scientific">Bilophila wadsworthia (strain 3_1_6)</name>
    <dbReference type="NCBI Taxonomy" id="563192"/>
    <lineage>
        <taxon>Bacteria</taxon>
        <taxon>Pseudomonadati</taxon>
        <taxon>Thermodesulfobacteriota</taxon>
        <taxon>Desulfovibrionia</taxon>
        <taxon>Desulfovibrionales</taxon>
        <taxon>Desulfovibrionaceae</taxon>
        <taxon>Bilophila</taxon>
    </lineage>
</organism>
<gene>
    <name evidence="2" type="ORF">HMPREF0179_05210</name>
</gene>
<dbReference type="eggNOG" id="COG1943">
    <property type="taxonomic scope" value="Bacteria"/>
</dbReference>
<accession>S2LBQ6</accession>
<proteinExistence type="predicted"/>
<sequence length="141" mass="16545">MKQLQRLSHTVWECKYHIVWIPKYRKKVLYGKIREELVGVFHELANRRGCKILEGHLCVDHVHMLLSIPPKYGVAEVVGYLKGKSAIEIAKHFEKVRKITGASFWARGYFVSTVGVGEREIRLYIRNQEKEDRKVEQLKLL</sequence>
<dbReference type="GO" id="GO:0004803">
    <property type="term" value="F:transposase activity"/>
    <property type="evidence" value="ECO:0007669"/>
    <property type="project" value="InterPro"/>
</dbReference>
<dbReference type="SUPFAM" id="SSF143422">
    <property type="entry name" value="Transposase IS200-like"/>
    <property type="match status" value="1"/>
</dbReference>
<dbReference type="HOGENOM" id="CLU_101320_0_1_7"/>
<keyword evidence="3" id="KW-1185">Reference proteome</keyword>
<evidence type="ECO:0000313" key="3">
    <source>
        <dbReference type="Proteomes" id="UP000006034"/>
    </source>
</evidence>